<feature type="compositionally biased region" description="Low complexity" evidence="1">
    <location>
        <begin position="496"/>
        <end position="509"/>
    </location>
</feature>
<dbReference type="InterPro" id="IPR011029">
    <property type="entry name" value="DEATH-like_dom_sf"/>
</dbReference>
<dbReference type="CDD" id="cd01671">
    <property type="entry name" value="CARD"/>
    <property type="match status" value="2"/>
</dbReference>
<keyword evidence="3" id="KW-1185">Reference proteome</keyword>
<dbReference type="PANTHER" id="PTHR46270:SF2">
    <property type="entry name" value="TIR DOMAIN-CONTAINING PROTEIN"/>
    <property type="match status" value="1"/>
</dbReference>
<evidence type="ECO:0000313" key="2">
    <source>
        <dbReference type="EMBL" id="CAL1532028.1"/>
    </source>
</evidence>
<dbReference type="SUPFAM" id="SSF47986">
    <property type="entry name" value="DEATH domain"/>
    <property type="match status" value="1"/>
</dbReference>
<reference evidence="2 3" key="1">
    <citation type="submission" date="2024-04" db="EMBL/GenBank/DDBJ databases">
        <authorList>
            <consortium name="Genoscope - CEA"/>
            <person name="William W."/>
        </authorList>
    </citation>
    <scope>NUCLEOTIDE SEQUENCE [LARGE SCALE GENOMIC DNA]</scope>
</reference>
<feature type="compositionally biased region" description="Polar residues" evidence="1">
    <location>
        <begin position="537"/>
        <end position="568"/>
    </location>
</feature>
<feature type="compositionally biased region" description="Low complexity" evidence="1">
    <location>
        <begin position="441"/>
        <end position="478"/>
    </location>
</feature>
<feature type="region of interest" description="Disordered" evidence="1">
    <location>
        <begin position="526"/>
        <end position="645"/>
    </location>
</feature>
<accession>A0AAV2HDY7</accession>
<dbReference type="SUPFAM" id="SSF48371">
    <property type="entry name" value="ARM repeat"/>
    <property type="match status" value="1"/>
</dbReference>
<protein>
    <submittedName>
        <fullName evidence="2">Uncharacterized protein</fullName>
    </submittedName>
</protein>
<feature type="region of interest" description="Disordered" evidence="1">
    <location>
        <begin position="438"/>
        <end position="514"/>
    </location>
</feature>
<evidence type="ECO:0000313" key="3">
    <source>
        <dbReference type="Proteomes" id="UP001497497"/>
    </source>
</evidence>
<dbReference type="Gene3D" id="1.25.10.10">
    <property type="entry name" value="Leucine-rich Repeat Variant"/>
    <property type="match status" value="3"/>
</dbReference>
<proteinExistence type="predicted"/>
<sequence length="1355" mass="150514">MEDLQEALLQHLLANELVRRRLTPVTQISLARSERNRPETGTLRYSQLLQIRQQLPEAAQRQVAHVSRHPQVENRSLQAEPLLRELFRQVLTLANETSRNKPDENPEPTKELTLEDLKNFIGSKIADLGTYDPKSVLELLQLLGKVLIEYPEKRKEITDYLAEIGYANLVTQHMGQISVLNVLDSEDASTLSNCALCLCLNLSACSAEFAKCLARVGAVELLTQIIINEEYLSNGAKQVIVSLIRNSVDVLNNIARYEPNKTCFQQQNTAKALEHILKWNNGCLEVRAMLTLALVMDDDQLLALTDDNDIIKTIVDWLNKACDNKEGRSHDGFSPCEIAESLTKLAANDFNKAKIIMAGGLQALTKMLCHSDPSEQIYSAVCVKTIAQDVHLRPSIVKVTELLVALLELGKSSNEDVLIQGLCTLLVLADQSYLKSEQERTSTPAATTSPPEPVTTHQQQRLSSSSQSLATPQQQSTPPRQEAPFCSPPQDRTDSPLRYSSPSSRPVSRTCPEQNLSGAALTPAISSQQAISPPQQLSRPTQLVSSSNPPSQLTTLSPKPVTTQSRKLFTTPPTNPFTTPPTNPFTTPPTNPFTTPPTNLVKRPLPKPVTAPSHNPVTTPSTNPVTAQSTNKVTTPPPKLVTTLSPTQVTSPFINPVTEQSTNSITPPCNPVTAPSTNLVTAPSTNPITAPSTNPVAAPPPNPVTLATQVDIPTHGEPADDHMEQLVDPQFVVDYLTFRGVFSSDDQVVQEILGNSNQQEQKEALLDHVLQRDGYDIYLEALDYNQIYVVNFKAIIQASMVNGQLKDGRYTNISWNPIEDMLSNLTWKLKDKETYTPMEAYGYQYSLILIQRLFSFDFCVRIGSYLTLLGFTEPALNVISRIKPEDVLSRSNSFALLSATLNSCIAYSDVSKEFVKCLVDAGFIETLTGHITDVFFLDNLNEKSVFAIMTDFLTLLYNIACHLETKQCFKDYKTTEAIRDFPVKNEKIEITVMLTLLYSLDEQELDNLPDVSNVIENIIKYMSGALENKTTRRYSGMSLCELTKGLTVLAIKSSNRSRIASKDDAVAVLAKMLRHNDPREHISSARCLQALAVESTVRKKLLEFPDLVEAMEEVQKSGSLNVRKSVQDALALLRESTAEDDTDETQMKRVRVNDLEHSEGPVSIDGQAVNMDGHAIALLPQGSNHEHLNLTARGLTTVVQLARSVNQMQISSQPETKGSHSSAVNIFVVNQSHSVTKNVTKMVQAEEKKFTARGQSEKLRPEDEQTIRRHWQLLIEQLDATHVIMELISYGVFDVDDKREIMDHASRKKRTEIMLHKLLNAGPGPAFKRFIDVLDKDHGHIVDRLREWVHERGGV</sequence>
<organism evidence="2 3">
    <name type="scientific">Lymnaea stagnalis</name>
    <name type="common">Great pond snail</name>
    <name type="synonym">Helix stagnalis</name>
    <dbReference type="NCBI Taxonomy" id="6523"/>
    <lineage>
        <taxon>Eukaryota</taxon>
        <taxon>Metazoa</taxon>
        <taxon>Spiralia</taxon>
        <taxon>Lophotrochozoa</taxon>
        <taxon>Mollusca</taxon>
        <taxon>Gastropoda</taxon>
        <taxon>Heterobranchia</taxon>
        <taxon>Euthyneura</taxon>
        <taxon>Panpulmonata</taxon>
        <taxon>Hygrophila</taxon>
        <taxon>Lymnaeoidea</taxon>
        <taxon>Lymnaeidae</taxon>
        <taxon>Lymnaea</taxon>
    </lineage>
</organism>
<dbReference type="Gene3D" id="1.10.533.10">
    <property type="entry name" value="Death Domain, Fas"/>
    <property type="match status" value="1"/>
</dbReference>
<dbReference type="InterPro" id="IPR016024">
    <property type="entry name" value="ARM-type_fold"/>
</dbReference>
<dbReference type="PANTHER" id="PTHR46270">
    <property type="entry name" value="ARMADILLO-TYPE FOLD-RELATED"/>
    <property type="match status" value="1"/>
</dbReference>
<feature type="compositionally biased region" description="Low complexity" evidence="1">
    <location>
        <begin position="612"/>
        <end position="645"/>
    </location>
</feature>
<gene>
    <name evidence="2" type="ORF">GSLYS_00006107001</name>
</gene>
<evidence type="ECO:0000256" key="1">
    <source>
        <dbReference type="SAM" id="MobiDB-lite"/>
    </source>
</evidence>
<dbReference type="Proteomes" id="UP001497497">
    <property type="component" value="Unassembled WGS sequence"/>
</dbReference>
<feature type="compositionally biased region" description="Low complexity" evidence="1">
    <location>
        <begin position="526"/>
        <end position="536"/>
    </location>
</feature>
<comment type="caution">
    <text evidence="2">The sequence shown here is derived from an EMBL/GenBank/DDBJ whole genome shotgun (WGS) entry which is preliminary data.</text>
</comment>
<name>A0AAV2HDY7_LYMST</name>
<feature type="compositionally biased region" description="Pro residues" evidence="1">
    <location>
        <begin position="573"/>
        <end position="595"/>
    </location>
</feature>
<dbReference type="InterPro" id="IPR000225">
    <property type="entry name" value="Armadillo"/>
</dbReference>
<dbReference type="EMBL" id="CAXITT010000103">
    <property type="protein sequence ID" value="CAL1532028.1"/>
    <property type="molecule type" value="Genomic_DNA"/>
</dbReference>
<dbReference type="InterPro" id="IPR011989">
    <property type="entry name" value="ARM-like"/>
</dbReference>
<dbReference type="SMART" id="SM00185">
    <property type="entry name" value="ARM"/>
    <property type="match status" value="3"/>
</dbReference>